<gene>
    <name evidence="3" type="ORF">SAMN04488138_11296</name>
</gene>
<dbReference type="Proteomes" id="UP000183299">
    <property type="component" value="Unassembled WGS sequence"/>
</dbReference>
<evidence type="ECO:0000313" key="4">
    <source>
        <dbReference type="Proteomes" id="UP000183299"/>
    </source>
</evidence>
<keyword evidence="2" id="KW-1133">Transmembrane helix</keyword>
<dbReference type="EMBL" id="FORY01000012">
    <property type="protein sequence ID" value="SFJ86241.1"/>
    <property type="molecule type" value="Genomic_DNA"/>
</dbReference>
<feature type="compositionally biased region" description="Low complexity" evidence="1">
    <location>
        <begin position="745"/>
        <end position="764"/>
    </location>
</feature>
<feature type="compositionally biased region" description="Gly residues" evidence="1">
    <location>
        <begin position="659"/>
        <end position="669"/>
    </location>
</feature>
<feature type="compositionally biased region" description="Polar residues" evidence="1">
    <location>
        <begin position="636"/>
        <end position="645"/>
    </location>
</feature>
<dbReference type="AlphaFoldDB" id="A0A1I3UWM3"/>
<keyword evidence="2" id="KW-0812">Transmembrane</keyword>
<dbReference type="OrthoDB" id="8477685at2"/>
<feature type="transmembrane region" description="Helical" evidence="2">
    <location>
        <begin position="15"/>
        <end position="32"/>
    </location>
</feature>
<dbReference type="GeneID" id="98665945"/>
<dbReference type="STRING" id="576117.SAMN04488138_11296"/>
<evidence type="ECO:0000256" key="2">
    <source>
        <dbReference type="SAM" id="Phobius"/>
    </source>
</evidence>
<feature type="region of interest" description="Disordered" evidence="1">
    <location>
        <begin position="539"/>
        <end position="560"/>
    </location>
</feature>
<feature type="compositionally biased region" description="Basic and acidic residues" evidence="1">
    <location>
        <begin position="674"/>
        <end position="690"/>
    </location>
</feature>
<dbReference type="Pfam" id="PF13779">
    <property type="entry name" value="DUF4175"/>
    <property type="match status" value="1"/>
</dbReference>
<keyword evidence="2" id="KW-0472">Membrane</keyword>
<evidence type="ECO:0000256" key="1">
    <source>
        <dbReference type="SAM" id="MobiDB-lite"/>
    </source>
</evidence>
<evidence type="ECO:0000313" key="3">
    <source>
        <dbReference type="EMBL" id="SFJ86241.1"/>
    </source>
</evidence>
<protein>
    <submittedName>
        <fullName evidence="3">TIGR02302 family protein</fullName>
    </submittedName>
</protein>
<keyword evidence="4" id="KW-1185">Reference proteome</keyword>
<feature type="region of interest" description="Disordered" evidence="1">
    <location>
        <begin position="636"/>
        <end position="790"/>
    </location>
</feature>
<feature type="transmembrane region" description="Helical" evidence="2">
    <location>
        <begin position="63"/>
        <end position="85"/>
    </location>
</feature>
<reference evidence="3 4" key="1">
    <citation type="submission" date="2016-10" db="EMBL/GenBank/DDBJ databases">
        <authorList>
            <person name="de Groot N.N."/>
        </authorList>
    </citation>
    <scope>NUCLEOTIDE SEQUENCE [LARGE SCALE GENOMIC DNA]</scope>
    <source>
        <strain evidence="3 4">CGMCC 1.8891</strain>
    </source>
</reference>
<sequence length="830" mass="91776">MDPEHGPTDSLDRPLARRVKVALLLTGAGLVLERIALAFWPLISLFFFAAGLLMLGVQDALPIWGLRAGLALYGIAALLSLVLGLRAIHLPRKAEVVTRVDAHLPGRPLQALSDTVLVGAGDAASETLWERHRQRMIARLATVRPVAPNIRLAPRDPLALRLVALTTLGMGLLFGSVERVGYLTSLQGRGEEIATGPIWEGWVRPPAYSGKPTLYLGDLDPNFDVPKGADVMLRFYGDDGVLTLRETVSGDTEIRPDFRIRQSGEIEIDGPTGRLWEVALQPDAPPVAELVGPMTRAPSGEARQDFRLSDDFGVSRAILTISRDVEAVERRYGYVLPPEPREDISVPVMLPQTGDRREIEGRIAENLAQHPFAGLPVRLSLSAWDEAGQESSEALGESILPTRRFFDPLAAALVDQRRELLWNRENAPRTAQVLRAISVNPSEMFDEMTSYVRLREVIGQLEGRDGRLTDEQVDTIAATLWDIALELEDGELKEALARLHRAQERLSQAMRDGATPEEIENLMQELREATRDYMQQLAEQQGPDADDTDTPDQGQDQGQEITQDQLQQLMDRIQELMEQGRMAEAQQLMDMLAEMLENMRVTQGEGQGQGSEGMQGLQDTLRDQQQLNDDTFSDLQEQFGQNSPSQGGDQQGDEPDGDAQGGAEAGGEGAEQSLSERQRALREALREQRRNVPGGGGGEDSVGSALDRADRAMEEAERALREGDLSGALDGQAEAMEALRDGMRQLGEQQAQSQQDQDGQPNDGSETQGRDPLGRTPGGMGRLGTDEEFYEGEDVYRRAEELLDEIRRRTEDRERTAEERDYLNRLLDQF</sequence>
<accession>A0A1I3UWM3</accession>
<feature type="compositionally biased region" description="Basic and acidic residues" evidence="1">
    <location>
        <begin position="707"/>
        <end position="724"/>
    </location>
</feature>
<name>A0A1I3UWM3_9RHOB</name>
<dbReference type="RefSeq" id="WP_066600636.1">
    <property type="nucleotide sequence ID" value="NZ_FORY01000012.1"/>
</dbReference>
<feature type="transmembrane region" description="Helical" evidence="2">
    <location>
        <begin position="158"/>
        <end position="177"/>
    </location>
</feature>
<proteinExistence type="predicted"/>
<dbReference type="InterPro" id="IPR012683">
    <property type="entry name" value="CHP02302_TM"/>
</dbReference>
<organism evidence="3 4">
    <name type="scientific">Celeribacter halophilus</name>
    <dbReference type="NCBI Taxonomy" id="576117"/>
    <lineage>
        <taxon>Bacteria</taxon>
        <taxon>Pseudomonadati</taxon>
        <taxon>Pseudomonadota</taxon>
        <taxon>Alphaproteobacteria</taxon>
        <taxon>Rhodobacterales</taxon>
        <taxon>Roseobacteraceae</taxon>
        <taxon>Celeribacter</taxon>
    </lineage>
</organism>